<name>A0ABD5REV2_9EURY</name>
<evidence type="ECO:0000313" key="3">
    <source>
        <dbReference type="Proteomes" id="UP001596201"/>
    </source>
</evidence>
<keyword evidence="1" id="KW-1133">Transmembrane helix</keyword>
<keyword evidence="1" id="KW-0472">Membrane</keyword>
<proteinExistence type="predicted"/>
<protein>
    <submittedName>
        <fullName evidence="2">Uncharacterized protein</fullName>
    </submittedName>
</protein>
<sequence>MGSRAEIEAEDLLKIVLVLVVIWLALEVLGAAVGLVGATLDVIFGPLSSLIALVVVALIVLWFFDKI</sequence>
<dbReference type="Pfam" id="PF24431">
    <property type="entry name" value="DUF7554"/>
    <property type="match status" value="1"/>
</dbReference>
<dbReference type="InterPro" id="IPR055976">
    <property type="entry name" value="DUF7554"/>
</dbReference>
<feature type="transmembrane region" description="Helical" evidence="1">
    <location>
        <begin position="12"/>
        <end position="36"/>
    </location>
</feature>
<organism evidence="2 3">
    <name type="scientific">Salinirubrum litoreum</name>
    <dbReference type="NCBI Taxonomy" id="1126234"/>
    <lineage>
        <taxon>Archaea</taxon>
        <taxon>Methanobacteriati</taxon>
        <taxon>Methanobacteriota</taxon>
        <taxon>Stenosarchaea group</taxon>
        <taxon>Halobacteria</taxon>
        <taxon>Halobacteriales</taxon>
        <taxon>Haloferacaceae</taxon>
        <taxon>Salinirubrum</taxon>
    </lineage>
</organism>
<dbReference type="Proteomes" id="UP001596201">
    <property type="component" value="Unassembled WGS sequence"/>
</dbReference>
<keyword evidence="3" id="KW-1185">Reference proteome</keyword>
<reference evidence="2 3" key="1">
    <citation type="journal article" date="2019" name="Int. J. Syst. Evol. Microbiol.">
        <title>The Global Catalogue of Microorganisms (GCM) 10K type strain sequencing project: providing services to taxonomists for standard genome sequencing and annotation.</title>
        <authorList>
            <consortium name="The Broad Institute Genomics Platform"/>
            <consortium name="The Broad Institute Genome Sequencing Center for Infectious Disease"/>
            <person name="Wu L."/>
            <person name="Ma J."/>
        </authorList>
    </citation>
    <scope>NUCLEOTIDE SEQUENCE [LARGE SCALE GENOMIC DNA]</scope>
    <source>
        <strain evidence="2 3">CGMCC 1.12237</strain>
    </source>
</reference>
<accession>A0ABD5REV2</accession>
<evidence type="ECO:0000256" key="1">
    <source>
        <dbReference type="SAM" id="Phobius"/>
    </source>
</evidence>
<keyword evidence="1" id="KW-0812">Transmembrane</keyword>
<gene>
    <name evidence="2" type="ORF">ACFPJ5_15635</name>
</gene>
<evidence type="ECO:0000313" key="2">
    <source>
        <dbReference type="EMBL" id="MFC5368361.1"/>
    </source>
</evidence>
<dbReference type="EMBL" id="JBHSKX010000002">
    <property type="protein sequence ID" value="MFC5368361.1"/>
    <property type="molecule type" value="Genomic_DNA"/>
</dbReference>
<feature type="transmembrane region" description="Helical" evidence="1">
    <location>
        <begin position="42"/>
        <end position="64"/>
    </location>
</feature>
<dbReference type="AlphaFoldDB" id="A0ABD5REV2"/>
<comment type="caution">
    <text evidence="2">The sequence shown here is derived from an EMBL/GenBank/DDBJ whole genome shotgun (WGS) entry which is preliminary data.</text>
</comment>